<evidence type="ECO:0000259" key="2">
    <source>
        <dbReference type="Pfam" id="PF21666"/>
    </source>
</evidence>
<comment type="caution">
    <text evidence="3">The sequence shown here is derived from an EMBL/GenBank/DDBJ whole genome shotgun (WGS) entry which is preliminary data.</text>
</comment>
<evidence type="ECO:0000313" key="3">
    <source>
        <dbReference type="EMBL" id="KAK9415968.1"/>
    </source>
</evidence>
<dbReference type="InterPro" id="IPR049192">
    <property type="entry name" value="DUF4246_C"/>
</dbReference>
<dbReference type="InterPro" id="IPR049207">
    <property type="entry name" value="DUF4246_N"/>
</dbReference>
<organism evidence="3 4">
    <name type="scientific">Seiridium unicorne</name>
    <dbReference type="NCBI Taxonomy" id="138068"/>
    <lineage>
        <taxon>Eukaryota</taxon>
        <taxon>Fungi</taxon>
        <taxon>Dikarya</taxon>
        <taxon>Ascomycota</taxon>
        <taxon>Pezizomycotina</taxon>
        <taxon>Sordariomycetes</taxon>
        <taxon>Xylariomycetidae</taxon>
        <taxon>Amphisphaeriales</taxon>
        <taxon>Sporocadaceae</taxon>
        <taxon>Seiridium</taxon>
    </lineage>
</organism>
<gene>
    <name evidence="3" type="ORF">SUNI508_09928</name>
</gene>
<dbReference type="Pfam" id="PF21666">
    <property type="entry name" value="DUF4246_N"/>
    <property type="match status" value="1"/>
</dbReference>
<evidence type="ECO:0000313" key="4">
    <source>
        <dbReference type="Proteomes" id="UP001408356"/>
    </source>
</evidence>
<protein>
    <submittedName>
        <fullName evidence="3">Uncharacterized protein</fullName>
    </submittedName>
</protein>
<feature type="domain" description="DUF4246" evidence="1">
    <location>
        <begin position="261"/>
        <end position="490"/>
    </location>
</feature>
<proteinExistence type="predicted"/>
<reference evidence="3 4" key="1">
    <citation type="journal article" date="2024" name="J. Plant Pathol.">
        <title>Sequence and assembly of the genome of Seiridium unicorne, isolate CBS 538.82, causal agent of cypress canker disease.</title>
        <authorList>
            <person name="Scali E."/>
            <person name="Rocca G.D."/>
            <person name="Danti R."/>
            <person name="Garbelotto M."/>
            <person name="Barberini S."/>
            <person name="Baroncelli R."/>
            <person name="Emiliani G."/>
        </authorList>
    </citation>
    <scope>NUCLEOTIDE SEQUENCE [LARGE SCALE GENOMIC DNA]</scope>
    <source>
        <strain evidence="3 4">BM-138-508</strain>
    </source>
</reference>
<dbReference type="Proteomes" id="UP001408356">
    <property type="component" value="Unassembled WGS sequence"/>
</dbReference>
<sequence>MSRRTGLRVFSSTTVAAIRCASLPSVENRTLSSRSTSALLIARITSSSAPAFWVAMLGAMNSLTDKPNWHVKIFDDEIVAKWRKEALRMPLSNEKAWDWCLTELRSKAKDFETTGRTLVLDTASRVSKSDTLVDRTLRARLISATEPFRNVPDAQKDWHPNSNEQVFNLVHPSLYPLVHGKTQVLSQGGHVSLENIDSYQGVQILSEIPDGDRTNGPIAFSGYREYLALPNAENYDPSDDDEDYDVPMDSVELLEEYGLSWAVEKKWRRMRIIIHLDAGVGYTYDQWENGQASNAVVNPNFSYSVVQPPDPRRVSRHYYDVNLRKDFGERGLQVIVKLSSIELTPETPTYGGGNWHIEGMVNKHIVATAIYYYDVDNVTESRISFRTEAELEDEDVIYNQDDHAPLAETFDVQSRELRDEPAVQTLGSVGTSQGRLLAFPNTLQHKVEPFELVDKTKPGHRRFLVLWVVDPYYRIASTRNVPPQQHDWWAPEGYDKIDFSAFPPEIRSMVTDQVGEWPMGLETAKKLRLELMSERTRGQQAIDEGFGEYNFCEH</sequence>
<accession>A0ABR2UMV1</accession>
<dbReference type="Pfam" id="PF14033">
    <property type="entry name" value="DUF4246"/>
    <property type="match status" value="2"/>
</dbReference>
<dbReference type="PANTHER" id="PTHR33119:SF1">
    <property type="entry name" value="FE2OG DIOXYGENASE DOMAIN-CONTAINING PROTEIN"/>
    <property type="match status" value="1"/>
</dbReference>
<dbReference type="PANTHER" id="PTHR33119">
    <property type="entry name" value="IFI3P"/>
    <property type="match status" value="1"/>
</dbReference>
<feature type="domain" description="DUF4246" evidence="1">
    <location>
        <begin position="94"/>
        <end position="201"/>
    </location>
</feature>
<name>A0ABR2UMV1_9PEZI</name>
<keyword evidence="4" id="KW-1185">Reference proteome</keyword>
<dbReference type="InterPro" id="IPR025340">
    <property type="entry name" value="DUF4246"/>
</dbReference>
<feature type="domain" description="DUF4246" evidence="2">
    <location>
        <begin position="54"/>
        <end position="85"/>
    </location>
</feature>
<dbReference type="EMBL" id="JARVKF010000410">
    <property type="protein sequence ID" value="KAK9415968.1"/>
    <property type="molecule type" value="Genomic_DNA"/>
</dbReference>
<evidence type="ECO:0000259" key="1">
    <source>
        <dbReference type="Pfam" id="PF14033"/>
    </source>
</evidence>